<proteinExistence type="predicted"/>
<sequence length="257" mass="29116">MASTAKKILFFTPPPVFLSPPNFLRHAPETTFCGLPLRRNCSKVRISLTGLFVMPFSSSSHLLRYFSLRRTPETTFRGLPTSSGKVYGSLARAGKVRGQTPKVANRTRRRNQVLGLTSACSMTAALLPPDFSKLNRDASRILYVSGHTLESSLQPENVFLSSRGSLKQMILRSWILFHSSSVSIVVIWFDQFGMIAISSCFTFGISRTSFKKLIWVHLRNLCPWILRQFTDKQLYNQNLDWVVQVDYQTLGNESIML</sequence>
<gene>
    <name evidence="1" type="ORF">RHMOL_Rhmol11G0114900</name>
</gene>
<evidence type="ECO:0000313" key="2">
    <source>
        <dbReference type="Proteomes" id="UP001062846"/>
    </source>
</evidence>
<protein>
    <submittedName>
        <fullName evidence="1">Uncharacterized protein</fullName>
    </submittedName>
</protein>
<dbReference type="Proteomes" id="UP001062846">
    <property type="component" value="Chromosome 11"/>
</dbReference>
<reference evidence="1" key="1">
    <citation type="submission" date="2022-02" db="EMBL/GenBank/DDBJ databases">
        <title>Plant Genome Project.</title>
        <authorList>
            <person name="Zhang R.-G."/>
        </authorList>
    </citation>
    <scope>NUCLEOTIDE SEQUENCE</scope>
    <source>
        <strain evidence="1">AT1</strain>
    </source>
</reference>
<comment type="caution">
    <text evidence="1">The sequence shown here is derived from an EMBL/GenBank/DDBJ whole genome shotgun (WGS) entry which is preliminary data.</text>
</comment>
<keyword evidence="2" id="KW-1185">Reference proteome</keyword>
<organism evidence="1 2">
    <name type="scientific">Rhododendron molle</name>
    <name type="common">Chinese azalea</name>
    <name type="synonym">Azalea mollis</name>
    <dbReference type="NCBI Taxonomy" id="49168"/>
    <lineage>
        <taxon>Eukaryota</taxon>
        <taxon>Viridiplantae</taxon>
        <taxon>Streptophyta</taxon>
        <taxon>Embryophyta</taxon>
        <taxon>Tracheophyta</taxon>
        <taxon>Spermatophyta</taxon>
        <taxon>Magnoliopsida</taxon>
        <taxon>eudicotyledons</taxon>
        <taxon>Gunneridae</taxon>
        <taxon>Pentapetalae</taxon>
        <taxon>asterids</taxon>
        <taxon>Ericales</taxon>
        <taxon>Ericaceae</taxon>
        <taxon>Ericoideae</taxon>
        <taxon>Rhodoreae</taxon>
        <taxon>Rhododendron</taxon>
    </lineage>
</organism>
<evidence type="ECO:0000313" key="1">
    <source>
        <dbReference type="EMBL" id="KAI8531149.1"/>
    </source>
</evidence>
<dbReference type="EMBL" id="CM046398">
    <property type="protein sequence ID" value="KAI8531149.1"/>
    <property type="molecule type" value="Genomic_DNA"/>
</dbReference>
<accession>A0ACC0LR96</accession>
<name>A0ACC0LR96_RHOML</name>